<comment type="similarity">
    <text evidence="10 12">Belongs to the TonB-dependent receptor family.</text>
</comment>
<evidence type="ECO:0000313" key="19">
    <source>
        <dbReference type="Proteomes" id="UP000818603"/>
    </source>
</evidence>
<dbReference type="InterPro" id="IPR036942">
    <property type="entry name" value="Beta-barrel_TonB_sf"/>
</dbReference>
<dbReference type="Proteomes" id="UP000621856">
    <property type="component" value="Unassembled WGS sequence"/>
</dbReference>
<feature type="domain" description="TonB-dependent receptor-like beta-barrel" evidence="14">
    <location>
        <begin position="224"/>
        <end position="596"/>
    </location>
</feature>
<feature type="signal peptide" evidence="13">
    <location>
        <begin position="1"/>
        <end position="19"/>
    </location>
</feature>
<feature type="chain" id="PRO_5035159224" evidence="13">
    <location>
        <begin position="20"/>
        <end position="622"/>
    </location>
</feature>
<evidence type="ECO:0000256" key="12">
    <source>
        <dbReference type="RuleBase" id="RU003357"/>
    </source>
</evidence>
<dbReference type="InterPro" id="IPR000531">
    <property type="entry name" value="Beta-barrel_TonB"/>
</dbReference>
<evidence type="ECO:0000313" key="17">
    <source>
        <dbReference type="EMBL" id="NHK26414.1"/>
    </source>
</evidence>
<evidence type="ECO:0000256" key="2">
    <source>
        <dbReference type="ARBA" id="ARBA00022448"/>
    </source>
</evidence>
<keyword evidence="7 10" id="KW-0472">Membrane</keyword>
<dbReference type="Pfam" id="PF07715">
    <property type="entry name" value="Plug"/>
    <property type="match status" value="1"/>
</dbReference>
<dbReference type="InterPro" id="IPR010916">
    <property type="entry name" value="TonB_box_CS"/>
</dbReference>
<keyword evidence="9 10" id="KW-0998">Cell outer membrane</keyword>
<protein>
    <submittedName>
        <fullName evidence="16">TonB-dependent receptor</fullName>
    </submittedName>
</protein>
<dbReference type="EMBL" id="BMGZ01000001">
    <property type="protein sequence ID" value="GGH92265.1"/>
    <property type="molecule type" value="Genomic_DNA"/>
</dbReference>
<dbReference type="PANTHER" id="PTHR30069">
    <property type="entry name" value="TONB-DEPENDENT OUTER MEMBRANE RECEPTOR"/>
    <property type="match status" value="1"/>
</dbReference>
<comment type="caution">
    <text evidence="16">The sequence shown here is derived from an EMBL/GenBank/DDBJ whole genome shotgun (WGS) entry which is preliminary data.</text>
</comment>
<dbReference type="InterPro" id="IPR012910">
    <property type="entry name" value="Plug_dom"/>
</dbReference>
<evidence type="ECO:0000256" key="6">
    <source>
        <dbReference type="ARBA" id="ARBA00023077"/>
    </source>
</evidence>
<dbReference type="PROSITE" id="PS00430">
    <property type="entry name" value="TONB_DEPENDENT_REC_1"/>
    <property type="match status" value="1"/>
</dbReference>
<comment type="subcellular location">
    <subcellularLocation>
        <location evidence="1 10">Cell outer membrane</location>
        <topology evidence="1 10">Multi-pass membrane protein</topology>
    </subcellularLocation>
</comment>
<evidence type="ECO:0000256" key="9">
    <source>
        <dbReference type="ARBA" id="ARBA00023237"/>
    </source>
</evidence>
<dbReference type="Gene3D" id="2.40.170.20">
    <property type="entry name" value="TonB-dependent receptor, beta-barrel domain"/>
    <property type="match status" value="1"/>
</dbReference>
<dbReference type="InterPro" id="IPR037066">
    <property type="entry name" value="Plug_dom_sf"/>
</dbReference>
<sequence>MSISTAVMVLLAIQPASNATPDVSNTANDGDTIVVRAQRLVDPAAVSVETIDVRGIDALGDVKSVLETSPSVSIVSPGPAGATEILLRGGDANFTAVTVDGVRLNDVTDSRGGAVDVGAIAPFEIGRINIYKGAVSVLEGSDALSGQIALETDDPRDGPRAEAMLRVADQGLGSVNGRWSPLRDEALALSVTGTWFDFGDGPAGQTYSRSSLGVKMSGAAGSGRWVASARVGETSREAFADASGGNRFAATPDLEQRDARLSTLSLRYGAGETAGWSPSVAFTYLHRTEDRDTPAAPPQVPAGTSDSTFERMTLVGTATRSLSQDWQALAGAEIVQEKGETTGSLDYGFPLPVDFELERTTPSVFAEVRRDSAARGDGGAFDLYAGIRADYVDTEELVPTVRAGGEYHLPDNGTSVYASIGTGFKAPSFYAVGDPLVGNPDLEDETSITGEVGLRHAIGEVTAVDLSVYHSSYKDLIDFDGATFSLVNRAEVEVTGIEASLTHEIGAHAFSAFGTQMNTQAPDGAVLLRPDWRAGATWAWSQDRINAYASYRIRGEIEASSVPTGIVTLDPSQRLDLYAGYELTDGLQLALTADNLLDSETEAQPGFTPMGRRLGIRLDIAY</sequence>
<evidence type="ECO:0000313" key="16">
    <source>
        <dbReference type="EMBL" id="GGH92265.1"/>
    </source>
</evidence>
<evidence type="ECO:0000313" key="18">
    <source>
        <dbReference type="Proteomes" id="UP000621856"/>
    </source>
</evidence>
<evidence type="ECO:0000256" key="11">
    <source>
        <dbReference type="PROSITE-ProRule" id="PRU10143"/>
    </source>
</evidence>
<dbReference type="SUPFAM" id="SSF56935">
    <property type="entry name" value="Porins"/>
    <property type="match status" value="1"/>
</dbReference>
<dbReference type="PANTHER" id="PTHR30069:SF29">
    <property type="entry name" value="HEMOGLOBIN AND HEMOGLOBIN-HAPTOGLOBIN-BINDING PROTEIN 1-RELATED"/>
    <property type="match status" value="1"/>
</dbReference>
<evidence type="ECO:0000256" key="10">
    <source>
        <dbReference type="PROSITE-ProRule" id="PRU01360"/>
    </source>
</evidence>
<evidence type="ECO:0000256" key="3">
    <source>
        <dbReference type="ARBA" id="ARBA00022452"/>
    </source>
</evidence>
<keyword evidence="5 13" id="KW-0732">Signal</keyword>
<dbReference type="Proteomes" id="UP000818603">
    <property type="component" value="Unassembled WGS sequence"/>
</dbReference>
<keyword evidence="3 10" id="KW-1134">Transmembrane beta strand</keyword>
<proteinExistence type="inferred from homology"/>
<dbReference type="GO" id="GO:0015344">
    <property type="term" value="F:siderophore uptake transmembrane transporter activity"/>
    <property type="evidence" value="ECO:0007669"/>
    <property type="project" value="TreeGrafter"/>
</dbReference>
<keyword evidence="2 10" id="KW-0813">Transport</keyword>
<gene>
    <name evidence="17" type="ORF">FF098_000670</name>
    <name evidence="16" type="ORF">GCM10011355_01350</name>
</gene>
<reference evidence="16" key="1">
    <citation type="journal article" date="2014" name="Int. J. Syst. Evol. Microbiol.">
        <title>Complete genome sequence of Corynebacterium casei LMG S-19264T (=DSM 44701T), isolated from a smear-ripened cheese.</title>
        <authorList>
            <consortium name="US DOE Joint Genome Institute (JGI-PGF)"/>
            <person name="Walter F."/>
            <person name="Albersmeier A."/>
            <person name="Kalinowski J."/>
            <person name="Ruckert C."/>
        </authorList>
    </citation>
    <scope>NUCLEOTIDE SEQUENCE</scope>
    <source>
        <strain evidence="16">CGMCC 1.14984</strain>
    </source>
</reference>
<dbReference type="RefSeq" id="WP_155135923.1">
    <property type="nucleotide sequence ID" value="NZ_BMGZ01000001.1"/>
</dbReference>
<dbReference type="PROSITE" id="PS52016">
    <property type="entry name" value="TONB_DEPENDENT_REC_3"/>
    <property type="match status" value="1"/>
</dbReference>
<evidence type="ECO:0000256" key="5">
    <source>
        <dbReference type="ARBA" id="ARBA00022729"/>
    </source>
</evidence>
<organism evidence="16 18">
    <name type="scientific">Aquisalinus luteolus</name>
    <dbReference type="NCBI Taxonomy" id="1566827"/>
    <lineage>
        <taxon>Bacteria</taxon>
        <taxon>Pseudomonadati</taxon>
        <taxon>Pseudomonadota</taxon>
        <taxon>Alphaproteobacteria</taxon>
        <taxon>Parvularculales</taxon>
        <taxon>Parvularculaceae</taxon>
        <taxon>Aquisalinus</taxon>
    </lineage>
</organism>
<name>A0A8J3A096_9PROT</name>
<evidence type="ECO:0000256" key="7">
    <source>
        <dbReference type="ARBA" id="ARBA00023136"/>
    </source>
</evidence>
<evidence type="ECO:0000256" key="8">
    <source>
        <dbReference type="ARBA" id="ARBA00023170"/>
    </source>
</evidence>
<evidence type="ECO:0000259" key="14">
    <source>
        <dbReference type="Pfam" id="PF00593"/>
    </source>
</evidence>
<evidence type="ECO:0000256" key="4">
    <source>
        <dbReference type="ARBA" id="ARBA00022692"/>
    </source>
</evidence>
<keyword evidence="4 10" id="KW-0812">Transmembrane</keyword>
<reference evidence="17 19" key="2">
    <citation type="submission" date="2020-02" db="EMBL/GenBank/DDBJ databases">
        <title>Genome sequence of Parvularcula flava strain NH6-79.</title>
        <authorList>
            <person name="Abdul Karim M.H."/>
            <person name="Lam M.Q."/>
            <person name="Chen S.J."/>
            <person name="Yahya A."/>
            <person name="Shahir S."/>
            <person name="Shamsir M.S."/>
            <person name="Chong C.S."/>
        </authorList>
    </citation>
    <scope>NUCLEOTIDE SEQUENCE [LARGE SCALE GENOMIC DNA]</scope>
    <source>
        <strain evidence="17 19">NH6-79</strain>
    </source>
</reference>
<feature type="domain" description="TonB-dependent receptor plug" evidence="15">
    <location>
        <begin position="46"/>
        <end position="146"/>
    </location>
</feature>
<dbReference type="Pfam" id="PF00593">
    <property type="entry name" value="TonB_dep_Rec_b-barrel"/>
    <property type="match status" value="1"/>
</dbReference>
<dbReference type="EMBL" id="VCJR02000001">
    <property type="protein sequence ID" value="NHK26414.1"/>
    <property type="molecule type" value="Genomic_DNA"/>
</dbReference>
<keyword evidence="6 11" id="KW-0798">TonB box</keyword>
<keyword evidence="8 16" id="KW-0675">Receptor</keyword>
<dbReference type="GO" id="GO:0009279">
    <property type="term" value="C:cell outer membrane"/>
    <property type="evidence" value="ECO:0007669"/>
    <property type="project" value="UniProtKB-SubCell"/>
</dbReference>
<evidence type="ECO:0000256" key="13">
    <source>
        <dbReference type="SAM" id="SignalP"/>
    </source>
</evidence>
<evidence type="ECO:0000259" key="15">
    <source>
        <dbReference type="Pfam" id="PF07715"/>
    </source>
</evidence>
<reference evidence="16" key="3">
    <citation type="submission" date="2020-09" db="EMBL/GenBank/DDBJ databases">
        <authorList>
            <person name="Sun Q."/>
            <person name="Zhou Y."/>
        </authorList>
    </citation>
    <scope>NUCLEOTIDE SEQUENCE</scope>
    <source>
        <strain evidence="16">CGMCC 1.14984</strain>
    </source>
</reference>
<dbReference type="AlphaFoldDB" id="A0A8J3A096"/>
<evidence type="ECO:0000256" key="1">
    <source>
        <dbReference type="ARBA" id="ARBA00004571"/>
    </source>
</evidence>
<keyword evidence="19" id="KW-1185">Reference proteome</keyword>
<dbReference type="Gene3D" id="2.170.130.10">
    <property type="entry name" value="TonB-dependent receptor, plug domain"/>
    <property type="match status" value="1"/>
</dbReference>
<dbReference type="GO" id="GO:0044718">
    <property type="term" value="P:siderophore transmembrane transport"/>
    <property type="evidence" value="ECO:0007669"/>
    <property type="project" value="TreeGrafter"/>
</dbReference>
<dbReference type="InterPro" id="IPR039426">
    <property type="entry name" value="TonB-dep_rcpt-like"/>
</dbReference>
<accession>A0A8J3A096</accession>
<feature type="short sequence motif" description="TonB box" evidence="11">
    <location>
        <begin position="32"/>
        <end position="38"/>
    </location>
</feature>